<proteinExistence type="predicted"/>
<evidence type="ECO:0000313" key="1">
    <source>
        <dbReference type="EMBL" id="TGZ52348.1"/>
    </source>
</evidence>
<sequence>MYRSHQTSHVTHLNCIFNCSDLSSNHGNTVKTLAFDVAFKQPGDTSGRWTYFFEDWSVQNISHHDVCFGFHQMKKQLTDRFRQFPFLFCGSTSKGQAAVKLYFDASNLDTQRLSMDCHAKDLESILNHRISASSQHLVSVTAPTSTTTIYVTTMNVARHPNRATNFWTADEQLRKEITENAITVSPIAIFGESTENVFNENYFAVFEEAKLPSAGWAPPSRWEDRLNEFFYVGEYLFGIKSWYVTDTTSLQEREPPESQRNCQASTMNHVSMIPVTVRMSDTKIPWDVLSHTFKITRWEISRGEQVTVGMHATLDLVEGALIHGRVFDTAPGKVKRITAKFALEGLSLQSVDLEAIKVLKCEEHLDAYSLKASFKFFIPVGNQRLLAKNLPKAHSAEYDNIIEFSDIFLREDLLRELHLHTAVLAVHVSDLVVSGSYIMACGTVNFKTTQLLNTLTDLDQENLVESFNQKFEGDEILKIQALHIEDRVLVCGKSSTQDTDDSDTTA</sequence>
<keyword evidence="2" id="KW-1185">Reference proteome</keyword>
<dbReference type="EMBL" id="SJOL01010039">
    <property type="protein sequence ID" value="TGZ52348.1"/>
    <property type="molecule type" value="Genomic_DNA"/>
</dbReference>
<organism evidence="1 2">
    <name type="scientific">Opisthorchis felineus</name>
    <dbReference type="NCBI Taxonomy" id="147828"/>
    <lineage>
        <taxon>Eukaryota</taxon>
        <taxon>Metazoa</taxon>
        <taxon>Spiralia</taxon>
        <taxon>Lophotrochozoa</taxon>
        <taxon>Platyhelminthes</taxon>
        <taxon>Trematoda</taxon>
        <taxon>Digenea</taxon>
        <taxon>Opisthorchiida</taxon>
        <taxon>Opisthorchiata</taxon>
        <taxon>Opisthorchiidae</taxon>
        <taxon>Opisthorchis</taxon>
    </lineage>
</organism>
<protein>
    <submittedName>
        <fullName evidence="1">Uncharacterized protein</fullName>
    </submittedName>
</protein>
<name>A0A4S2KW25_OPIFE</name>
<accession>A0A4S2KW25</accession>
<dbReference type="Proteomes" id="UP000308267">
    <property type="component" value="Unassembled WGS sequence"/>
</dbReference>
<evidence type="ECO:0000313" key="2">
    <source>
        <dbReference type="Proteomes" id="UP000308267"/>
    </source>
</evidence>
<dbReference type="AlphaFoldDB" id="A0A4S2KW25"/>
<reference evidence="1 2" key="1">
    <citation type="journal article" date="2019" name="BMC Genomics">
        <title>New insights from Opisthorchis felineus genome: update on genomics of the epidemiologically important liver flukes.</title>
        <authorList>
            <person name="Ershov N.I."/>
            <person name="Mordvinov V.A."/>
            <person name="Prokhortchouk E.B."/>
            <person name="Pakharukova M.Y."/>
            <person name="Gunbin K.V."/>
            <person name="Ustyantsev K."/>
            <person name="Genaev M.A."/>
            <person name="Blinov A.G."/>
            <person name="Mazur A."/>
            <person name="Boulygina E."/>
            <person name="Tsygankova S."/>
            <person name="Khrameeva E."/>
            <person name="Chekanov N."/>
            <person name="Fan G."/>
            <person name="Xiao A."/>
            <person name="Zhang H."/>
            <person name="Xu X."/>
            <person name="Yang H."/>
            <person name="Solovyev V."/>
            <person name="Lee S.M."/>
            <person name="Liu X."/>
            <person name="Afonnikov D.A."/>
            <person name="Skryabin K.G."/>
        </authorList>
    </citation>
    <scope>NUCLEOTIDE SEQUENCE [LARGE SCALE GENOMIC DNA]</scope>
    <source>
        <strain evidence="1">AK-0245</strain>
        <tissue evidence="1">Whole organism</tissue>
    </source>
</reference>
<comment type="caution">
    <text evidence="1">The sequence shown here is derived from an EMBL/GenBank/DDBJ whole genome shotgun (WGS) entry which is preliminary data.</text>
</comment>
<dbReference type="OrthoDB" id="10338528at2759"/>
<gene>
    <name evidence="1" type="ORF">CRM22_010636</name>
</gene>